<evidence type="ECO:0000256" key="3">
    <source>
        <dbReference type="ARBA" id="ARBA00022840"/>
    </source>
</evidence>
<evidence type="ECO:0000256" key="1">
    <source>
        <dbReference type="ARBA" id="ARBA00022491"/>
    </source>
</evidence>
<sequence length="152" mass="17598">MRCPRCSGLEDRVIQSRISRDGSSIRRRRECIRCSYRFTTYEKVEESIPMVVKKDGRREAFDPNKVTAGIITACEKRPVSIEAIDAVKDSIIHDIQSKWDREVPSTYIGEKVMEALHRLDPVAYVRFASVYREFKDVKEFMEEIKGFDKGGS</sequence>
<keyword evidence="3" id="KW-0067">ATP-binding</keyword>
<protein>
    <submittedName>
        <fullName evidence="8">Transcriptional repressor NrdR</fullName>
    </submittedName>
</protein>
<dbReference type="GO" id="GO:0008270">
    <property type="term" value="F:zinc ion binding"/>
    <property type="evidence" value="ECO:0007669"/>
    <property type="project" value="InterPro"/>
</dbReference>
<dbReference type="EMBL" id="CAADRM010000026">
    <property type="protein sequence ID" value="VFU12019.1"/>
    <property type="molecule type" value="Genomic_DNA"/>
</dbReference>
<proteinExistence type="inferred from homology"/>
<keyword evidence="5" id="KW-0238">DNA-binding</keyword>
<dbReference type="InterPro" id="IPR055173">
    <property type="entry name" value="NrdR-like_N"/>
</dbReference>
<dbReference type="NCBIfam" id="TIGR00244">
    <property type="entry name" value="transcriptional regulator NrdR"/>
    <property type="match status" value="1"/>
</dbReference>
<keyword evidence="1" id="KW-0678">Repressor</keyword>
<evidence type="ECO:0000256" key="6">
    <source>
        <dbReference type="ARBA" id="ARBA00023163"/>
    </source>
</evidence>
<evidence type="ECO:0000256" key="4">
    <source>
        <dbReference type="ARBA" id="ARBA00023015"/>
    </source>
</evidence>
<organism evidence="8">
    <name type="scientific">anaerobic digester metagenome</name>
    <dbReference type="NCBI Taxonomy" id="1263854"/>
    <lineage>
        <taxon>unclassified sequences</taxon>
        <taxon>metagenomes</taxon>
        <taxon>ecological metagenomes</taxon>
    </lineage>
</organism>
<evidence type="ECO:0000256" key="2">
    <source>
        <dbReference type="ARBA" id="ARBA00022741"/>
    </source>
</evidence>
<name>A0A485LV72_9ZZZZ</name>
<reference evidence="8" key="1">
    <citation type="submission" date="2019-03" db="EMBL/GenBank/DDBJ databases">
        <authorList>
            <person name="Hao L."/>
        </authorList>
    </citation>
    <scope>NUCLEOTIDE SEQUENCE</scope>
</reference>
<keyword evidence="2" id="KW-0547">Nucleotide-binding</keyword>
<evidence type="ECO:0000313" key="8">
    <source>
        <dbReference type="EMBL" id="VFU12019.1"/>
    </source>
</evidence>
<dbReference type="InterPro" id="IPR003796">
    <property type="entry name" value="RNR_NrdR-like"/>
</dbReference>
<dbReference type="InterPro" id="IPR005144">
    <property type="entry name" value="ATP-cone_dom"/>
</dbReference>
<dbReference type="PANTHER" id="PTHR30455">
    <property type="entry name" value="TRANSCRIPTIONAL REPRESSOR NRDR"/>
    <property type="match status" value="1"/>
</dbReference>
<dbReference type="Pfam" id="PF03477">
    <property type="entry name" value="ATP-cone"/>
    <property type="match status" value="1"/>
</dbReference>
<dbReference type="HAMAP" id="MF_00440">
    <property type="entry name" value="NrdR"/>
    <property type="match status" value="1"/>
</dbReference>
<evidence type="ECO:0000259" key="7">
    <source>
        <dbReference type="PROSITE" id="PS51161"/>
    </source>
</evidence>
<keyword evidence="6" id="KW-0804">Transcription</keyword>
<dbReference type="Pfam" id="PF22811">
    <property type="entry name" value="Zn_ribbon_NrdR"/>
    <property type="match status" value="1"/>
</dbReference>
<dbReference type="GO" id="GO:0005524">
    <property type="term" value="F:ATP binding"/>
    <property type="evidence" value="ECO:0007669"/>
    <property type="project" value="UniProtKB-KW"/>
</dbReference>
<evidence type="ECO:0000256" key="5">
    <source>
        <dbReference type="ARBA" id="ARBA00023125"/>
    </source>
</evidence>
<gene>
    <name evidence="8" type="primary">nrdR</name>
    <name evidence="8" type="ORF">SCFA_1210001</name>
</gene>
<feature type="domain" description="ATP-cone" evidence="7">
    <location>
        <begin position="49"/>
        <end position="139"/>
    </location>
</feature>
<dbReference type="AlphaFoldDB" id="A0A485LV72"/>
<accession>A0A485LV72</accession>
<dbReference type="GO" id="GO:0045892">
    <property type="term" value="P:negative regulation of DNA-templated transcription"/>
    <property type="evidence" value="ECO:0007669"/>
    <property type="project" value="InterPro"/>
</dbReference>
<keyword evidence="4" id="KW-0805">Transcription regulation</keyword>
<dbReference type="GO" id="GO:0003677">
    <property type="term" value="F:DNA binding"/>
    <property type="evidence" value="ECO:0007669"/>
    <property type="project" value="UniProtKB-KW"/>
</dbReference>
<dbReference type="PANTHER" id="PTHR30455:SF2">
    <property type="entry name" value="TRANSCRIPTIONAL REPRESSOR NRDR"/>
    <property type="match status" value="1"/>
</dbReference>
<dbReference type="PROSITE" id="PS51161">
    <property type="entry name" value="ATP_CONE"/>
    <property type="match status" value="1"/>
</dbReference>